<dbReference type="Proteomes" id="UP000290637">
    <property type="component" value="Chromosome"/>
</dbReference>
<dbReference type="AlphaFoldDB" id="A0A4P6KXP2"/>
<dbReference type="EMBL" id="CP035913">
    <property type="protein sequence ID" value="QBE63806.1"/>
    <property type="molecule type" value="Genomic_DNA"/>
</dbReference>
<evidence type="ECO:0000256" key="1">
    <source>
        <dbReference type="SAM" id="Phobius"/>
    </source>
</evidence>
<dbReference type="RefSeq" id="WP_130186927.1">
    <property type="nucleotide sequence ID" value="NZ_CP035913.1"/>
</dbReference>
<organism evidence="2 3">
    <name type="scientific">Pseudoduganella lutea</name>
    <dbReference type="NCBI Taxonomy" id="321985"/>
    <lineage>
        <taxon>Bacteria</taxon>
        <taxon>Pseudomonadati</taxon>
        <taxon>Pseudomonadota</taxon>
        <taxon>Betaproteobacteria</taxon>
        <taxon>Burkholderiales</taxon>
        <taxon>Oxalobacteraceae</taxon>
        <taxon>Telluria group</taxon>
        <taxon>Pseudoduganella</taxon>
    </lineage>
</organism>
<evidence type="ECO:0000313" key="2">
    <source>
        <dbReference type="EMBL" id="QBE63806.1"/>
    </source>
</evidence>
<reference evidence="2 3" key="1">
    <citation type="submission" date="2019-02" db="EMBL/GenBank/DDBJ databases">
        <title>Draft Genome Sequences of Six Type Strains of the Genus Massilia.</title>
        <authorList>
            <person name="Miess H."/>
            <person name="Frediansyhah A."/>
            <person name="Gross H."/>
        </authorList>
    </citation>
    <scope>NUCLEOTIDE SEQUENCE [LARGE SCALE GENOMIC DNA]</scope>
    <source>
        <strain evidence="2 3">DSM 17473</strain>
    </source>
</reference>
<keyword evidence="1" id="KW-0472">Membrane</keyword>
<keyword evidence="3" id="KW-1185">Reference proteome</keyword>
<keyword evidence="1" id="KW-0812">Transmembrane</keyword>
<name>A0A4P6KXP2_9BURK</name>
<feature type="transmembrane region" description="Helical" evidence="1">
    <location>
        <begin position="63"/>
        <end position="81"/>
    </location>
</feature>
<feature type="transmembrane region" description="Helical" evidence="1">
    <location>
        <begin position="93"/>
        <end position="118"/>
    </location>
</feature>
<proteinExistence type="predicted"/>
<keyword evidence="1" id="KW-1133">Transmembrane helix</keyword>
<accession>A0A4P6KXP2</accession>
<protein>
    <submittedName>
        <fullName evidence="2">Uncharacterized protein</fullName>
    </submittedName>
</protein>
<dbReference type="KEGG" id="plue:EWM63_13115"/>
<gene>
    <name evidence="2" type="ORF">EWM63_13115</name>
</gene>
<evidence type="ECO:0000313" key="3">
    <source>
        <dbReference type="Proteomes" id="UP000290637"/>
    </source>
</evidence>
<sequence>MTSEHQPPPAAEPGKPELSFGQLLYRFLFFDWLFRDVNAARDLYERHAARQHNQRMSRYLPVYLRRWSVLAAFDFCLGMLFEKVVQATLLSAWFFTWSCVTVTGMVVITVAWLFLAFARMP</sequence>
<dbReference type="OrthoDB" id="8595329at2"/>